<comment type="caution">
    <text evidence="7">The sequence shown here is derived from an EMBL/GenBank/DDBJ whole genome shotgun (WGS) entry which is preliminary data.</text>
</comment>
<evidence type="ECO:0000256" key="4">
    <source>
        <dbReference type="ARBA" id="ARBA00022989"/>
    </source>
</evidence>
<keyword evidence="2" id="KW-1003">Cell membrane</keyword>
<evidence type="ECO:0000256" key="5">
    <source>
        <dbReference type="ARBA" id="ARBA00023136"/>
    </source>
</evidence>
<evidence type="ECO:0000256" key="2">
    <source>
        <dbReference type="ARBA" id="ARBA00022475"/>
    </source>
</evidence>
<proteinExistence type="predicted"/>
<evidence type="ECO:0000313" key="8">
    <source>
        <dbReference type="Proteomes" id="UP000533429"/>
    </source>
</evidence>
<gene>
    <name evidence="7" type="ORF">HWA77_06890</name>
</gene>
<reference evidence="7 8" key="1">
    <citation type="submission" date="2020-06" db="EMBL/GenBank/DDBJ databases">
        <title>Photobacterium damselae subsp. damselae comparative genomics.</title>
        <authorList>
            <person name="Osorio C.R."/>
        </authorList>
    </citation>
    <scope>NUCLEOTIDE SEQUENCE [LARGE SCALE GENOMIC DNA]</scope>
    <source>
        <strain evidence="7 8">TW250/03</strain>
    </source>
</reference>
<protein>
    <recommendedName>
        <fullName evidence="9">YfcC family protein</fullName>
    </recommendedName>
</protein>
<feature type="non-terminal residue" evidence="7">
    <location>
        <position position="1"/>
    </location>
</feature>
<comment type="subcellular location">
    <subcellularLocation>
        <location evidence="1">Cell membrane</location>
        <topology evidence="1">Multi-pass membrane protein</topology>
    </subcellularLocation>
</comment>
<feature type="transmembrane region" description="Helical" evidence="6">
    <location>
        <begin position="53"/>
        <end position="73"/>
    </location>
</feature>
<evidence type="ECO:0000256" key="1">
    <source>
        <dbReference type="ARBA" id="ARBA00004651"/>
    </source>
</evidence>
<accession>A0A850QVC1</accession>
<organism evidence="7 8">
    <name type="scientific">Photobacterium damselae subsp. damselae</name>
    <name type="common">Listonella damsela</name>
    <dbReference type="NCBI Taxonomy" id="85581"/>
    <lineage>
        <taxon>Bacteria</taxon>
        <taxon>Pseudomonadati</taxon>
        <taxon>Pseudomonadota</taxon>
        <taxon>Gammaproteobacteria</taxon>
        <taxon>Vibrionales</taxon>
        <taxon>Vibrionaceae</taxon>
        <taxon>Photobacterium</taxon>
    </lineage>
</organism>
<dbReference type="AlphaFoldDB" id="A0A850QVC1"/>
<evidence type="ECO:0000256" key="6">
    <source>
        <dbReference type="SAM" id="Phobius"/>
    </source>
</evidence>
<dbReference type="GO" id="GO:0005886">
    <property type="term" value="C:plasma membrane"/>
    <property type="evidence" value="ECO:0007669"/>
    <property type="project" value="UniProtKB-SubCell"/>
</dbReference>
<dbReference type="Proteomes" id="UP000533429">
    <property type="component" value="Unassembled WGS sequence"/>
</dbReference>
<dbReference type="Pfam" id="PF03606">
    <property type="entry name" value="DcuC"/>
    <property type="match status" value="1"/>
</dbReference>
<dbReference type="InterPro" id="IPR018385">
    <property type="entry name" value="C4_dicarb_anaerob_car-like"/>
</dbReference>
<keyword evidence="4 6" id="KW-1133">Transmembrane helix</keyword>
<evidence type="ECO:0000256" key="3">
    <source>
        <dbReference type="ARBA" id="ARBA00022692"/>
    </source>
</evidence>
<keyword evidence="3 6" id="KW-0812">Transmembrane</keyword>
<keyword evidence="5 6" id="KW-0472">Membrane</keyword>
<evidence type="ECO:0008006" key="9">
    <source>
        <dbReference type="Google" id="ProtNLM"/>
    </source>
</evidence>
<sequence>GDIAGISRQVSVLAFQLGDGFTNVIVPTSAPLMATLGVCRIDWGDWARFCWRFMLLLFVTASIVVISAHLAGFV</sequence>
<evidence type="ECO:0000313" key="7">
    <source>
        <dbReference type="EMBL" id="NVO99934.1"/>
    </source>
</evidence>
<name>A0A850QVC1_PHODD</name>
<dbReference type="EMBL" id="JABXOR010000430">
    <property type="protein sequence ID" value="NVO99934.1"/>
    <property type="molecule type" value="Genomic_DNA"/>
</dbReference>